<dbReference type="InParanoid" id="A0A7M7Q1W4"/>
<feature type="coiled-coil region" evidence="1">
    <location>
        <begin position="437"/>
        <end position="464"/>
    </location>
</feature>
<dbReference type="KEGG" id="nvi:100119096"/>
<keyword evidence="3" id="KW-1185">Reference proteome</keyword>
<evidence type="ECO:0000313" key="2">
    <source>
        <dbReference type="EnsemblMetazoa" id="XP_031778984"/>
    </source>
</evidence>
<feature type="coiled-coil region" evidence="1">
    <location>
        <begin position="1085"/>
        <end position="1147"/>
    </location>
</feature>
<sequence>MFPSQVGGSPPSTEQQRESCALVDEAIEQPCTERDAFQILEQFEQVYQNKIDQVETAADVTDAQRNELKVKIMMDWIKDLREQNTLLIHTVNDLEQAAVHRVKLLEDKLHETSHLMTQNMSLPHKSEEDLNEMAKRIQQLESEQSCLQKNVESFQNDIDSLLELIKRGRMENNWNLEGLTFHQIQPSDIPAPSDCTCGQIGCVIDNQENVINNKDLEIENLYKQLNNIEKNYNNLQHEFKCKMNDFQKTIEDNSKLQKENIQLRAWLACEKKESSEAREALAQEVAQKHDSILELKKKISHLEDQIQDSKSALNFKEDIISHLRLDLKAAKSFQGSAAPRRVRIGHDSSQLLEDTNLEEKLNDAIRQKEELKSLLALRDIEISKLRTGSENSNENIHRKVAQSAHNVSIENQGEILTFLTNLCVSMAKDIETILSLKMEHETVLTKLEESKLKYEEDVALANEMLQDMQLYLHQYKHEVLNPDECNGNMRECINTMENKIIHIQKLFQNQCERCVKENLLLEMNEVISKVLSGIQTISEIYENKNKSITSIEILIKKNSAIYNKNTSKEYEQKAIFTAILQQFRMMEEFRICTVEVQAATEDLREEMTSVISNLNARHCKYVELTKMVSHVQDYLTRTRENISEIINRLELQDEERARHNERITNNRIRLKDIKNEFNHTQSELKKCLNNVHSNIQHSNLLGYTEICTCNDLLTSVVEEVEQLVCNLHTFQSQGCCGLSTMTELKKQLTLMEHNVKELKKKCDQVLLENEAAQKSFTDKSKRLEKYECEVDNCHTKMQDVLENIIAIRDKMNEFEYIKEVDDSFESTNETIKLKEEIRSLQKECEELKRKLLQESIKCQKDDRVSEWENRIIDLKDQITVLQNEIKFKQEANIFLKQSLESLEKELESMRMKAEACRRVSSTESFEMKKRIFELENLLRVHNDTDNNVKSLANNETDSKKSQQRFDFYTKDRLVEAAIKHGLQGSHENIAQLLNVLQDTIQAIKSGLQELSDKLKRLVLDGSSHTCNSSESVRAAIEILAKYVESIKYCSFEIEKIKAALYSKDKLMENKDEIIRIQKDSITISQSEVEDLHKTLQEKIDAQEKAITECEKEKSRLNKQIELQVQTIGHLQEAVVEAKRTIDQLSNKATSDVSEPWTSVSPTIFNHSNVHDV</sequence>
<dbReference type="OrthoDB" id="6350415at2759"/>
<feature type="coiled-coil region" evidence="1">
    <location>
        <begin position="285"/>
        <end position="312"/>
    </location>
</feature>
<dbReference type="PANTHER" id="PTHR23159:SF31">
    <property type="entry name" value="CENTROSOME-ASSOCIATED PROTEIN CEP250 ISOFORM X1"/>
    <property type="match status" value="1"/>
</dbReference>
<dbReference type="GeneID" id="100119096"/>
<organism evidence="2 3">
    <name type="scientific">Nasonia vitripennis</name>
    <name type="common">Parasitic wasp</name>
    <dbReference type="NCBI Taxonomy" id="7425"/>
    <lineage>
        <taxon>Eukaryota</taxon>
        <taxon>Metazoa</taxon>
        <taxon>Ecdysozoa</taxon>
        <taxon>Arthropoda</taxon>
        <taxon>Hexapoda</taxon>
        <taxon>Insecta</taxon>
        <taxon>Pterygota</taxon>
        <taxon>Neoptera</taxon>
        <taxon>Endopterygota</taxon>
        <taxon>Hymenoptera</taxon>
        <taxon>Apocrita</taxon>
        <taxon>Proctotrupomorpha</taxon>
        <taxon>Chalcidoidea</taxon>
        <taxon>Pteromalidae</taxon>
        <taxon>Pteromalinae</taxon>
        <taxon>Nasonia</taxon>
    </lineage>
</organism>
<dbReference type="RefSeq" id="XP_031778984.1">
    <property type="nucleotide sequence ID" value="XM_031923124.2"/>
</dbReference>
<dbReference type="PANTHER" id="PTHR23159">
    <property type="entry name" value="CENTROSOMAL PROTEIN 2"/>
    <property type="match status" value="1"/>
</dbReference>
<feature type="coiled-coil region" evidence="1">
    <location>
        <begin position="741"/>
        <end position="803"/>
    </location>
</feature>
<dbReference type="EnsemblMetazoa" id="XM_031923124">
    <property type="protein sequence ID" value="XP_031778984"/>
    <property type="gene ID" value="LOC100119096"/>
</dbReference>
<dbReference type="AlphaFoldDB" id="A0A7M7Q1W4"/>
<feature type="coiled-coil region" evidence="1">
    <location>
        <begin position="204"/>
        <end position="245"/>
    </location>
</feature>
<dbReference type="SMR" id="A0A7M7Q1W4"/>
<protein>
    <submittedName>
        <fullName evidence="2">Uncharacterized protein</fullName>
    </submittedName>
</protein>
<accession>A0A7M7Q1W4</accession>
<feature type="coiled-coil region" evidence="1">
    <location>
        <begin position="830"/>
        <end position="954"/>
    </location>
</feature>
<feature type="coiled-coil region" evidence="1">
    <location>
        <begin position="635"/>
        <end position="690"/>
    </location>
</feature>
<proteinExistence type="predicted"/>
<feature type="coiled-coil region" evidence="1">
    <location>
        <begin position="130"/>
        <end position="157"/>
    </location>
</feature>
<name>A0A7M7Q1W4_NASVI</name>
<keyword evidence="1" id="KW-0175">Coiled coil</keyword>
<evidence type="ECO:0000256" key="1">
    <source>
        <dbReference type="SAM" id="Coils"/>
    </source>
</evidence>
<reference evidence="2" key="1">
    <citation type="submission" date="2021-01" db="UniProtKB">
        <authorList>
            <consortium name="EnsemblMetazoa"/>
        </authorList>
    </citation>
    <scope>IDENTIFICATION</scope>
</reference>
<evidence type="ECO:0000313" key="3">
    <source>
        <dbReference type="Proteomes" id="UP000002358"/>
    </source>
</evidence>
<dbReference type="Proteomes" id="UP000002358">
    <property type="component" value="Chromosome 2"/>
</dbReference>